<dbReference type="EMBL" id="JAPEUX010000008">
    <property type="protein sequence ID" value="KAJ4346949.1"/>
    <property type="molecule type" value="Genomic_DNA"/>
</dbReference>
<feature type="chain" id="PRO_5040863945" description="SsuA/THI5-like domain-containing protein" evidence="1">
    <location>
        <begin position="19"/>
        <end position="276"/>
    </location>
</feature>
<dbReference type="GeneID" id="80914412"/>
<dbReference type="RefSeq" id="XP_056066749.1">
    <property type="nucleotide sequence ID" value="XM_056219622.1"/>
</dbReference>
<sequence>MYFTSLILPSTLLSSTSALKVATSLQWIEHTPQPYAIKNFYKGSSTATLSSGGLFDSSIDLAANAETQGLKQYADHKNIRLIYIITEVSYRLVARADAGIKTLADLKGKKIGSMPGTSAAIFVQRMLSSAGVDAFGIWEPAVELGVRAMEKDNVVLFQNGTIYREVYSLYTTTDKLNDPKKRADIVAFVRALNQTLDVYNHPNSSVYSFVADKVGMDAEVVKAVWEEHKWSGTWKDEELMPLLVDEDAMLAKSDRRAAMSRADLEKFLDRSVIEEL</sequence>
<keyword evidence="1" id="KW-0732">Signal</keyword>
<dbReference type="Gene3D" id="3.40.190.10">
    <property type="entry name" value="Periplasmic binding protein-like II"/>
    <property type="match status" value="4"/>
</dbReference>
<protein>
    <recommendedName>
        <fullName evidence="2">SsuA/THI5-like domain-containing protein</fullName>
    </recommendedName>
</protein>
<dbReference type="OrthoDB" id="5194099at2759"/>
<evidence type="ECO:0000256" key="1">
    <source>
        <dbReference type="SAM" id="SignalP"/>
    </source>
</evidence>
<comment type="caution">
    <text evidence="3">The sequence shown here is derived from an EMBL/GenBank/DDBJ whole genome shotgun (WGS) entry which is preliminary data.</text>
</comment>
<dbReference type="PANTHER" id="PTHR30024:SF42">
    <property type="entry name" value="ALIPHATIC SULFONATES-BINDING PROTEIN-RELATED"/>
    <property type="match status" value="1"/>
</dbReference>
<dbReference type="SUPFAM" id="SSF53850">
    <property type="entry name" value="Periplasmic binding protein-like II"/>
    <property type="match status" value="1"/>
</dbReference>
<gene>
    <name evidence="3" type="ORF">N0V89_010882</name>
</gene>
<evidence type="ECO:0000313" key="3">
    <source>
        <dbReference type="EMBL" id="KAJ4346949.1"/>
    </source>
</evidence>
<evidence type="ECO:0000313" key="4">
    <source>
        <dbReference type="Proteomes" id="UP001140513"/>
    </source>
</evidence>
<dbReference type="InterPro" id="IPR015168">
    <property type="entry name" value="SsuA/THI5"/>
</dbReference>
<accession>A0A9W8XDQ3</accession>
<keyword evidence="4" id="KW-1185">Reference proteome</keyword>
<name>A0A9W8XDQ3_9PLEO</name>
<dbReference type="PANTHER" id="PTHR30024">
    <property type="entry name" value="ALIPHATIC SULFONATES-BINDING PROTEIN-RELATED"/>
    <property type="match status" value="1"/>
</dbReference>
<proteinExistence type="predicted"/>
<evidence type="ECO:0000259" key="2">
    <source>
        <dbReference type="Pfam" id="PF09084"/>
    </source>
</evidence>
<dbReference type="AlphaFoldDB" id="A0A9W8XDQ3"/>
<dbReference type="Proteomes" id="UP001140513">
    <property type="component" value="Unassembled WGS sequence"/>
</dbReference>
<feature type="domain" description="SsuA/THI5-like" evidence="2">
    <location>
        <begin position="60"/>
        <end position="133"/>
    </location>
</feature>
<reference evidence="3" key="1">
    <citation type="submission" date="2022-10" db="EMBL/GenBank/DDBJ databases">
        <title>Tapping the CABI collections for fungal endophytes: first genome assemblies for Collariella, Neodidymelliopsis, Ascochyta clinopodiicola, Didymella pomorum, Didymosphaeria variabile, Neocosmospora piperis and Neocucurbitaria cava.</title>
        <authorList>
            <person name="Hill R."/>
        </authorList>
    </citation>
    <scope>NUCLEOTIDE SEQUENCE</scope>
    <source>
        <strain evidence="3">IMI 356815</strain>
    </source>
</reference>
<organism evidence="3 4">
    <name type="scientific">Didymosphaeria variabile</name>
    <dbReference type="NCBI Taxonomy" id="1932322"/>
    <lineage>
        <taxon>Eukaryota</taxon>
        <taxon>Fungi</taxon>
        <taxon>Dikarya</taxon>
        <taxon>Ascomycota</taxon>
        <taxon>Pezizomycotina</taxon>
        <taxon>Dothideomycetes</taxon>
        <taxon>Pleosporomycetidae</taxon>
        <taxon>Pleosporales</taxon>
        <taxon>Massarineae</taxon>
        <taxon>Didymosphaeriaceae</taxon>
        <taxon>Didymosphaeria</taxon>
    </lineage>
</organism>
<dbReference type="Pfam" id="PF09084">
    <property type="entry name" value="NMT1"/>
    <property type="match status" value="1"/>
</dbReference>
<feature type="signal peptide" evidence="1">
    <location>
        <begin position="1"/>
        <end position="18"/>
    </location>
</feature>